<dbReference type="InterPro" id="IPR036366">
    <property type="entry name" value="PGBDSf"/>
</dbReference>
<comment type="caution">
    <text evidence="2">The sequence shown here is derived from an EMBL/GenBank/DDBJ whole genome shotgun (WGS) entry which is preliminary data.</text>
</comment>
<name>A0ABT9YE25_9BACI</name>
<evidence type="ECO:0000313" key="3">
    <source>
        <dbReference type="Proteomes" id="UP001225034"/>
    </source>
</evidence>
<dbReference type="EMBL" id="JAUSUA010000001">
    <property type="protein sequence ID" value="MDQ0206090.1"/>
    <property type="molecule type" value="Genomic_DNA"/>
</dbReference>
<dbReference type="Proteomes" id="UP001225034">
    <property type="component" value="Unassembled WGS sequence"/>
</dbReference>
<dbReference type="Pfam" id="PF01471">
    <property type="entry name" value="PG_binding_1"/>
    <property type="match status" value="2"/>
</dbReference>
<organism evidence="2 3">
    <name type="scientific">Alkalicoccobacillus murimartini</name>
    <dbReference type="NCBI Taxonomy" id="171685"/>
    <lineage>
        <taxon>Bacteria</taxon>
        <taxon>Bacillati</taxon>
        <taxon>Bacillota</taxon>
        <taxon>Bacilli</taxon>
        <taxon>Bacillales</taxon>
        <taxon>Bacillaceae</taxon>
        <taxon>Alkalicoccobacillus</taxon>
    </lineage>
</organism>
<evidence type="ECO:0000313" key="2">
    <source>
        <dbReference type="EMBL" id="MDQ0206090.1"/>
    </source>
</evidence>
<keyword evidence="3" id="KW-1185">Reference proteome</keyword>
<accession>A0ABT9YE25</accession>
<dbReference type="SUPFAM" id="SSF47090">
    <property type="entry name" value="PGBD-like"/>
    <property type="match status" value="2"/>
</dbReference>
<feature type="domain" description="Peptidoglycan binding-like" evidence="1">
    <location>
        <begin position="14"/>
        <end position="70"/>
    </location>
</feature>
<dbReference type="InterPro" id="IPR036365">
    <property type="entry name" value="PGBD-like_sf"/>
</dbReference>
<dbReference type="RefSeq" id="WP_306980236.1">
    <property type="nucleotide sequence ID" value="NZ_JAUSUA010000001.1"/>
</dbReference>
<protein>
    <submittedName>
        <fullName evidence="2">Peptidoglycan hydrolase-like protein with peptidoglycan-binding domain</fullName>
    </submittedName>
</protein>
<sequence>MTAPAPSISTPTGSPAIRAAQSFLNSRDYPTKANFKPLVVDGVSGPLTETALIKVYQYFAGVNTDGKFGPISKRAANTLRRGSTHQWWVRLLQSALNANGYKLAVDGDFGVGTEKAVRDFQSSRRITSDGIAGANTWEQ</sequence>
<proteinExistence type="predicted"/>
<evidence type="ECO:0000259" key="1">
    <source>
        <dbReference type="Pfam" id="PF01471"/>
    </source>
</evidence>
<dbReference type="Gene3D" id="1.10.101.10">
    <property type="entry name" value="PGBD-like superfamily/PGBD"/>
    <property type="match status" value="2"/>
</dbReference>
<dbReference type="InterPro" id="IPR002477">
    <property type="entry name" value="Peptidoglycan-bd-like"/>
</dbReference>
<gene>
    <name evidence="2" type="ORF">J2S05_000864</name>
</gene>
<reference evidence="2 3" key="1">
    <citation type="submission" date="2023-07" db="EMBL/GenBank/DDBJ databases">
        <title>Genomic Encyclopedia of Type Strains, Phase IV (KMG-IV): sequencing the most valuable type-strain genomes for metagenomic binning, comparative biology and taxonomic classification.</title>
        <authorList>
            <person name="Goeker M."/>
        </authorList>
    </citation>
    <scope>NUCLEOTIDE SEQUENCE [LARGE SCALE GENOMIC DNA]</scope>
    <source>
        <strain evidence="2 3">DSM 19154</strain>
    </source>
</reference>
<feature type="domain" description="Peptidoglycan binding-like" evidence="1">
    <location>
        <begin position="89"/>
        <end position="138"/>
    </location>
</feature>